<dbReference type="Gene3D" id="3.40.190.10">
    <property type="entry name" value="Periplasmic binding protein-like II"/>
    <property type="match status" value="2"/>
</dbReference>
<comment type="similarity">
    <text evidence="2">Belongs to the bacterial solute-binding protein SsuA/TauA family.</text>
</comment>
<dbReference type="InterPro" id="IPR001638">
    <property type="entry name" value="Solute-binding_3/MltF_N"/>
</dbReference>
<evidence type="ECO:0000256" key="3">
    <source>
        <dbReference type="ARBA" id="ARBA00022448"/>
    </source>
</evidence>
<comment type="subcellular location">
    <subcellularLocation>
        <location evidence="1">Periplasm</location>
    </subcellularLocation>
</comment>
<dbReference type="GO" id="GO:0016020">
    <property type="term" value="C:membrane"/>
    <property type="evidence" value="ECO:0007669"/>
    <property type="project" value="InterPro"/>
</dbReference>
<keyword evidence="9" id="KW-1185">Reference proteome</keyword>
<dbReference type="SUPFAM" id="SSF53850">
    <property type="entry name" value="Periplasmic binding protein-like II"/>
    <property type="match status" value="1"/>
</dbReference>
<comment type="caution">
    <text evidence="8">The sequence shown here is derived from an EMBL/GenBank/DDBJ whole genome shotgun (WGS) entry which is preliminary data.</text>
</comment>
<evidence type="ECO:0000313" key="8">
    <source>
        <dbReference type="EMBL" id="OLN23933.1"/>
    </source>
</evidence>
<evidence type="ECO:0000256" key="4">
    <source>
        <dbReference type="ARBA" id="ARBA00022729"/>
    </source>
</evidence>
<dbReference type="Pfam" id="PF09084">
    <property type="entry name" value="NMT1"/>
    <property type="match status" value="1"/>
</dbReference>
<dbReference type="AlphaFoldDB" id="A0A1Q8Q9B3"/>
<evidence type="ECO:0000256" key="2">
    <source>
        <dbReference type="ARBA" id="ARBA00010742"/>
    </source>
</evidence>
<dbReference type="InterPro" id="IPR010067">
    <property type="entry name" value="ABC_SsuA_sub-bd"/>
</dbReference>
<name>A0A1Q8Q9B3_9BACI</name>
<evidence type="ECO:0000256" key="6">
    <source>
        <dbReference type="ARBA" id="ARBA00023288"/>
    </source>
</evidence>
<dbReference type="PANTHER" id="PTHR30024:SF42">
    <property type="entry name" value="ALIPHATIC SULFONATES-BINDING PROTEIN-RELATED"/>
    <property type="match status" value="1"/>
</dbReference>
<evidence type="ECO:0000256" key="1">
    <source>
        <dbReference type="ARBA" id="ARBA00004418"/>
    </source>
</evidence>
<keyword evidence="4" id="KW-0732">Signal</keyword>
<dbReference type="SMART" id="SM00062">
    <property type="entry name" value="PBPb"/>
    <property type="match status" value="1"/>
</dbReference>
<evidence type="ECO:0000256" key="5">
    <source>
        <dbReference type="ARBA" id="ARBA00023139"/>
    </source>
</evidence>
<dbReference type="EMBL" id="MSDU01000003">
    <property type="protein sequence ID" value="OLN23933.1"/>
    <property type="molecule type" value="Genomic_DNA"/>
</dbReference>
<dbReference type="STRING" id="1714264.BTO30_00435"/>
<keyword evidence="6" id="KW-0449">Lipoprotein</keyword>
<proteinExistence type="inferred from homology"/>
<feature type="domain" description="Solute-binding protein family 3/N-terminal" evidence="7">
    <location>
        <begin position="50"/>
        <end position="261"/>
    </location>
</feature>
<dbReference type="PROSITE" id="PS51257">
    <property type="entry name" value="PROKAR_LIPOPROTEIN"/>
    <property type="match status" value="1"/>
</dbReference>
<dbReference type="PANTHER" id="PTHR30024">
    <property type="entry name" value="ALIPHATIC SULFONATES-BINDING PROTEIN-RELATED"/>
    <property type="match status" value="1"/>
</dbReference>
<reference evidence="8 9" key="1">
    <citation type="submission" date="2016-12" db="EMBL/GenBank/DDBJ databases">
        <title>Domibacillus antri genome sequencing.</title>
        <authorList>
            <person name="Verma A."/>
            <person name="Krishnamurthi S."/>
        </authorList>
    </citation>
    <scope>NUCLEOTIDE SEQUENCE [LARGE SCALE GENOMIC DNA]</scope>
    <source>
        <strain evidence="8 9">XD80</strain>
    </source>
</reference>
<dbReference type="Proteomes" id="UP000185568">
    <property type="component" value="Unassembled WGS sequence"/>
</dbReference>
<dbReference type="NCBIfam" id="TIGR01728">
    <property type="entry name" value="SsuA_fam"/>
    <property type="match status" value="1"/>
</dbReference>
<dbReference type="GO" id="GO:0042597">
    <property type="term" value="C:periplasmic space"/>
    <property type="evidence" value="ECO:0007669"/>
    <property type="project" value="UniProtKB-SubCell"/>
</dbReference>
<keyword evidence="3" id="KW-0813">Transport</keyword>
<dbReference type="InterPro" id="IPR015168">
    <property type="entry name" value="SsuA/THI5"/>
</dbReference>
<keyword evidence="5" id="KW-0564">Palmitate</keyword>
<sequence length="342" mass="37241">MEEEKVKHITAKKKYSLRLFMLLTIITLILAGCGGNSETDEAAEENAGETIRIGYVNILSNAPAVIAESEKLIDAQGLKSEFYSFSNGPDLYKALSSGKLDIAYAGVPAAVNWVSRGAEIKAIAKVSDGKFGLMVNPDSGIESVEDLKGKKIGSIVKGSGADVLLRGLVLPEANLAESDVTITQMQMPVMEQALSKGSVDAAVAAEPFLSIAELRGVNVIKEMPDPALVILATEDLLSSQPETVEKFMAGHKESIQFIQENKDEAADILVNNYNVPGITDQNGKAWEAKDVLLKALERHSFDDKITEEDFAFYQEVADMNYELKMIEQPFDVEAMFDQGWVE</sequence>
<dbReference type="GO" id="GO:0042626">
    <property type="term" value="F:ATPase-coupled transmembrane transporter activity"/>
    <property type="evidence" value="ECO:0007669"/>
    <property type="project" value="InterPro"/>
</dbReference>
<evidence type="ECO:0000313" key="9">
    <source>
        <dbReference type="Proteomes" id="UP000185568"/>
    </source>
</evidence>
<organism evidence="8 9">
    <name type="scientific">Domibacillus antri</name>
    <dbReference type="NCBI Taxonomy" id="1714264"/>
    <lineage>
        <taxon>Bacteria</taxon>
        <taxon>Bacillati</taxon>
        <taxon>Bacillota</taxon>
        <taxon>Bacilli</taxon>
        <taxon>Bacillales</taxon>
        <taxon>Bacillaceae</taxon>
        <taxon>Domibacillus</taxon>
    </lineage>
</organism>
<protein>
    <recommendedName>
        <fullName evidence="7">Solute-binding protein family 3/N-terminal domain-containing protein</fullName>
    </recommendedName>
</protein>
<gene>
    <name evidence="8" type="ORF">BTO30_00435</name>
</gene>
<evidence type="ECO:0000259" key="7">
    <source>
        <dbReference type="SMART" id="SM00062"/>
    </source>
</evidence>
<accession>A0A1Q8Q9B3</accession>